<dbReference type="EMBL" id="PTIZ01000001">
    <property type="protein sequence ID" value="PPK77637.1"/>
    <property type="molecule type" value="Genomic_DNA"/>
</dbReference>
<dbReference type="RefSeq" id="WP_104427127.1">
    <property type="nucleotide sequence ID" value="NZ_PTIZ01000001.1"/>
</dbReference>
<evidence type="ECO:0000313" key="2">
    <source>
        <dbReference type="EMBL" id="PPK77637.1"/>
    </source>
</evidence>
<keyword evidence="1" id="KW-1277">Toxin-antitoxin system</keyword>
<proteinExistence type="predicted"/>
<dbReference type="Proteomes" id="UP000240010">
    <property type="component" value="Unassembled WGS sequence"/>
</dbReference>
<name>A0A2S6HJK0_9GAMM</name>
<sequence length="109" mass="12904">MNMKVVILESAEHDLKELKSYIVKNVSVEAWQSTYDKIKAVIRNLKTFPHVSSIPEEFEKLNLSQYRQVISGMNRIIYEVRQDTLYIHIITDARRDLKSLLTRRLLRTI</sequence>
<evidence type="ECO:0000313" key="3">
    <source>
        <dbReference type="Proteomes" id="UP000240010"/>
    </source>
</evidence>
<dbReference type="InterPro" id="IPR007712">
    <property type="entry name" value="RelE/ParE_toxin"/>
</dbReference>
<comment type="caution">
    <text evidence="2">The sequence shown here is derived from an EMBL/GenBank/DDBJ whole genome shotgun (WGS) entry which is preliminary data.</text>
</comment>
<dbReference type="Gene3D" id="3.30.2310.20">
    <property type="entry name" value="RelE-like"/>
    <property type="match status" value="1"/>
</dbReference>
<organism evidence="2 3">
    <name type="scientific">Methylobacter tundripaludum</name>
    <dbReference type="NCBI Taxonomy" id="173365"/>
    <lineage>
        <taxon>Bacteria</taxon>
        <taxon>Pseudomonadati</taxon>
        <taxon>Pseudomonadota</taxon>
        <taxon>Gammaproteobacteria</taxon>
        <taxon>Methylococcales</taxon>
        <taxon>Methylococcaceae</taxon>
        <taxon>Methylobacter</taxon>
    </lineage>
</organism>
<evidence type="ECO:0000256" key="1">
    <source>
        <dbReference type="ARBA" id="ARBA00022649"/>
    </source>
</evidence>
<dbReference type="SUPFAM" id="SSF143011">
    <property type="entry name" value="RelE-like"/>
    <property type="match status" value="1"/>
</dbReference>
<dbReference type="InterPro" id="IPR035093">
    <property type="entry name" value="RelE/ParE_toxin_dom_sf"/>
</dbReference>
<reference evidence="2 3" key="1">
    <citation type="submission" date="2018-02" db="EMBL/GenBank/DDBJ databases">
        <title>Subsurface microbial communities from deep shales in Ohio and West Virginia, USA.</title>
        <authorList>
            <person name="Wrighton K."/>
        </authorList>
    </citation>
    <scope>NUCLEOTIDE SEQUENCE [LARGE SCALE GENOMIC DNA]</scope>
    <source>
        <strain evidence="2 3">OWC-DMM</strain>
    </source>
</reference>
<protein>
    <submittedName>
        <fullName evidence="2">Plasmid stabilization system protein ParE</fullName>
    </submittedName>
</protein>
<dbReference type="Pfam" id="PF05016">
    <property type="entry name" value="ParE_toxin"/>
    <property type="match status" value="1"/>
</dbReference>
<accession>A0A2S6HJK0</accession>
<dbReference type="AlphaFoldDB" id="A0A2S6HJK0"/>
<gene>
    <name evidence="2" type="ORF">B0F87_10115</name>
</gene>